<evidence type="ECO:0000313" key="2">
    <source>
        <dbReference type="EMBL" id="COX38532.1"/>
    </source>
</evidence>
<feature type="compositionally biased region" description="Basic and acidic residues" evidence="1">
    <location>
        <begin position="33"/>
        <end position="43"/>
    </location>
</feature>
<dbReference type="EMBL" id="CSAJ01000931">
    <property type="protein sequence ID" value="COX38532.1"/>
    <property type="molecule type" value="Genomic_DNA"/>
</dbReference>
<evidence type="ECO:0000256" key="1">
    <source>
        <dbReference type="SAM" id="MobiDB-lite"/>
    </source>
</evidence>
<dbReference type="AlphaFoldDB" id="A0A655JQN0"/>
<accession>A0A655JQN0</accession>
<reference evidence="2 3" key="1">
    <citation type="submission" date="2015-03" db="EMBL/GenBank/DDBJ databases">
        <authorList>
            <consortium name="Pathogen Informatics"/>
        </authorList>
    </citation>
    <scope>NUCLEOTIDE SEQUENCE [LARGE SCALE GENOMIC DNA]</scope>
    <source>
        <strain evidence="2 3">M09401471</strain>
    </source>
</reference>
<protein>
    <submittedName>
        <fullName evidence="2">Uncharacterized protein</fullName>
    </submittedName>
</protein>
<gene>
    <name evidence="2" type="ORF">ERS007720_04410</name>
</gene>
<evidence type="ECO:0000313" key="3">
    <source>
        <dbReference type="Proteomes" id="UP000044938"/>
    </source>
</evidence>
<dbReference type="AntiFam" id="ANF00171">
    <property type="entry name" value="Shadow ORF (opposite pikAII)"/>
</dbReference>
<dbReference type="Proteomes" id="UP000044938">
    <property type="component" value="Unassembled WGS sequence"/>
</dbReference>
<name>A0A655JQN0_MYCTX</name>
<proteinExistence type="predicted"/>
<feature type="region of interest" description="Disordered" evidence="1">
    <location>
        <begin position="30"/>
        <end position="53"/>
    </location>
</feature>
<feature type="region of interest" description="Disordered" evidence="1">
    <location>
        <begin position="1"/>
        <end position="20"/>
    </location>
</feature>
<organism evidence="2 3">
    <name type="scientific">Mycobacterium tuberculosis</name>
    <dbReference type="NCBI Taxonomy" id="1773"/>
    <lineage>
        <taxon>Bacteria</taxon>
        <taxon>Bacillati</taxon>
        <taxon>Actinomycetota</taxon>
        <taxon>Actinomycetes</taxon>
        <taxon>Mycobacteriales</taxon>
        <taxon>Mycobacteriaceae</taxon>
        <taxon>Mycobacterium</taxon>
        <taxon>Mycobacterium tuberculosis complex</taxon>
    </lineage>
</organism>
<feature type="region of interest" description="Disordered" evidence="1">
    <location>
        <begin position="71"/>
        <end position="90"/>
    </location>
</feature>
<sequence>MHREAHGDPAGEVTAGPDCVNDGRYRLALTGHGDGRGGIDHRQFQPAAGGRDQRARVLFTDAQRRHRIATRQAAHHVGAGRHHGHSIRQGDTSCEIGRRYFAEAMTDC</sequence>